<sequence length="295" mass="33331">RPQMALPSQSSSTPLLSEGSDRPLSQYPSMGLNSRQLWLSKMAAFGMCLLCVAATTVLVTVTARCSKSRAFTDSLCEHLPTLFMIWTAVLCGTATAVFVVYYGRMNEGEHLDRSADSSVKGIGSMDTRVSKLIQMGVVFPTADDDKGCLFDRRRCNVNEFAHVYQCPFNACSTTSGTAETVQSYDTGKGSREALYSKSRARKLEARTGTLTRSGNAIMITCHETRSQISNYDRALRTLQQKLDAAEAYKEEEKLEFSDWLKTVKSEDEIQEYHEYNRKRRDRDKQHRKMKKELKY</sequence>
<accession>A0A7J6SBD5</accession>
<dbReference type="Gene3D" id="3.30.160.20">
    <property type="match status" value="1"/>
</dbReference>
<feature type="transmembrane region" description="Helical" evidence="3">
    <location>
        <begin position="83"/>
        <end position="103"/>
    </location>
</feature>
<feature type="transmembrane region" description="Helical" evidence="3">
    <location>
        <begin position="42"/>
        <end position="63"/>
    </location>
</feature>
<feature type="non-terminal residue" evidence="4">
    <location>
        <position position="295"/>
    </location>
</feature>
<evidence type="ECO:0000313" key="5">
    <source>
        <dbReference type="Proteomes" id="UP000553632"/>
    </source>
</evidence>
<proteinExistence type="predicted"/>
<keyword evidence="5" id="KW-1185">Reference proteome</keyword>
<dbReference type="SUPFAM" id="SSF75620">
    <property type="entry name" value="Release factor"/>
    <property type="match status" value="1"/>
</dbReference>
<dbReference type="EMBL" id="JABANO010019399">
    <property type="protein sequence ID" value="KAF4730238.1"/>
    <property type="molecule type" value="Genomic_DNA"/>
</dbReference>
<keyword evidence="1" id="KW-0175">Coiled coil</keyword>
<dbReference type="Proteomes" id="UP000553632">
    <property type="component" value="Unassembled WGS sequence"/>
</dbReference>
<keyword evidence="3" id="KW-1133">Transmembrane helix</keyword>
<keyword evidence="3" id="KW-0472">Membrane</keyword>
<evidence type="ECO:0000256" key="3">
    <source>
        <dbReference type="SAM" id="Phobius"/>
    </source>
</evidence>
<feature type="region of interest" description="Disordered" evidence="2">
    <location>
        <begin position="1"/>
        <end position="22"/>
    </location>
</feature>
<organism evidence="4 5">
    <name type="scientific">Perkinsus olseni</name>
    <name type="common">Perkinsus atlanticus</name>
    <dbReference type="NCBI Taxonomy" id="32597"/>
    <lineage>
        <taxon>Eukaryota</taxon>
        <taxon>Sar</taxon>
        <taxon>Alveolata</taxon>
        <taxon>Perkinsozoa</taxon>
        <taxon>Perkinsea</taxon>
        <taxon>Perkinsida</taxon>
        <taxon>Perkinsidae</taxon>
        <taxon>Perkinsus</taxon>
    </lineage>
</organism>
<evidence type="ECO:0000313" key="4">
    <source>
        <dbReference type="EMBL" id="KAF4730238.1"/>
    </source>
</evidence>
<reference evidence="4 5" key="1">
    <citation type="submission" date="2020-04" db="EMBL/GenBank/DDBJ databases">
        <title>Perkinsus olseni comparative genomics.</title>
        <authorList>
            <person name="Bogema D.R."/>
        </authorList>
    </citation>
    <scope>NUCLEOTIDE SEQUENCE [LARGE SCALE GENOMIC DNA]</scope>
    <source>
        <strain evidence="4 5">ATCC PRA-207</strain>
    </source>
</reference>
<evidence type="ECO:0000256" key="1">
    <source>
        <dbReference type="SAM" id="Coils"/>
    </source>
</evidence>
<name>A0A7J6SBD5_PEROL</name>
<keyword evidence="3" id="KW-0812">Transmembrane</keyword>
<feature type="region of interest" description="Disordered" evidence="2">
    <location>
        <begin position="276"/>
        <end position="295"/>
    </location>
</feature>
<feature type="coiled-coil region" evidence="1">
    <location>
        <begin position="221"/>
        <end position="255"/>
    </location>
</feature>
<dbReference type="AlphaFoldDB" id="A0A7J6SBD5"/>
<gene>
    <name evidence="4" type="ORF">FOZ63_019863</name>
</gene>
<feature type="compositionally biased region" description="Low complexity" evidence="2">
    <location>
        <begin position="1"/>
        <end position="18"/>
    </location>
</feature>
<comment type="caution">
    <text evidence="4">The sequence shown here is derived from an EMBL/GenBank/DDBJ whole genome shotgun (WGS) entry which is preliminary data.</text>
</comment>
<protein>
    <submittedName>
        <fullName evidence="4">Uncharacterized protein</fullName>
    </submittedName>
</protein>
<evidence type="ECO:0000256" key="2">
    <source>
        <dbReference type="SAM" id="MobiDB-lite"/>
    </source>
</evidence>
<dbReference type="InterPro" id="IPR045853">
    <property type="entry name" value="Pep_chain_release_fac_I_sf"/>
</dbReference>